<protein>
    <submittedName>
        <fullName evidence="2">Alpha/Beta hydrolase protein</fullName>
    </submittedName>
</protein>
<dbReference type="PANTHER" id="PTHR11614">
    <property type="entry name" value="PHOSPHOLIPASE-RELATED"/>
    <property type="match status" value="1"/>
</dbReference>
<keyword evidence="3" id="KW-1185">Reference proteome</keyword>
<name>A0A6A6PBS7_9PEZI</name>
<feature type="domain" description="Serine aminopeptidase S33" evidence="1">
    <location>
        <begin position="62"/>
        <end position="297"/>
    </location>
</feature>
<dbReference type="EMBL" id="MU001671">
    <property type="protein sequence ID" value="KAF2461404.1"/>
    <property type="molecule type" value="Genomic_DNA"/>
</dbReference>
<evidence type="ECO:0000259" key="1">
    <source>
        <dbReference type="Pfam" id="PF12146"/>
    </source>
</evidence>
<sequence length="330" mass="36356">MDKVTTEEGTHKLDDGFEVYTKKWKPSEAPVARLVFIHGFSDHCNAQSQSQDSHSVHHYIGNNYRDLFPTLASRGIEVWSFDQRGWGRSVHNRSQRGLTGDTTQVLADLTSFIRAAVPSPPSIPLFLMGHSMGGAEILTWLARAPGPLRSRVRGVLAESPLVGLHPSTRPSGLLVAAGRLAGRVLPRWQMVRRLDPRLVSRDEQVGRDYVADPLCHDTGTLEGLAGMLDRGLEMQAGEVVVPAEAGEGGRARLWVSHGTGDGVCDFEASRKWLEEQPVEDKSFKAYEGWYHVLHAEPGNDKVMFANDVADWVLARTPPLDEGGKPVKSKI</sequence>
<dbReference type="OrthoDB" id="10249433at2759"/>
<dbReference type="SUPFAM" id="SSF53474">
    <property type="entry name" value="alpha/beta-Hydrolases"/>
    <property type="match status" value="1"/>
</dbReference>
<dbReference type="Proteomes" id="UP000799766">
    <property type="component" value="Unassembled WGS sequence"/>
</dbReference>
<evidence type="ECO:0000313" key="3">
    <source>
        <dbReference type="Proteomes" id="UP000799766"/>
    </source>
</evidence>
<dbReference type="GO" id="GO:0016787">
    <property type="term" value="F:hydrolase activity"/>
    <property type="evidence" value="ECO:0007669"/>
    <property type="project" value="UniProtKB-KW"/>
</dbReference>
<dbReference type="Gene3D" id="3.40.50.1820">
    <property type="entry name" value="alpha/beta hydrolase"/>
    <property type="match status" value="1"/>
</dbReference>
<dbReference type="AlphaFoldDB" id="A0A6A6PBS7"/>
<dbReference type="InterPro" id="IPR029058">
    <property type="entry name" value="AB_hydrolase_fold"/>
</dbReference>
<reference evidence="2" key="1">
    <citation type="journal article" date="2020" name="Stud. Mycol.">
        <title>101 Dothideomycetes genomes: a test case for predicting lifestyles and emergence of pathogens.</title>
        <authorList>
            <person name="Haridas S."/>
            <person name="Albert R."/>
            <person name="Binder M."/>
            <person name="Bloem J."/>
            <person name="Labutti K."/>
            <person name="Salamov A."/>
            <person name="Andreopoulos B."/>
            <person name="Baker S."/>
            <person name="Barry K."/>
            <person name="Bills G."/>
            <person name="Bluhm B."/>
            <person name="Cannon C."/>
            <person name="Castanera R."/>
            <person name="Culley D."/>
            <person name="Daum C."/>
            <person name="Ezra D."/>
            <person name="Gonzalez J."/>
            <person name="Henrissat B."/>
            <person name="Kuo A."/>
            <person name="Liang C."/>
            <person name="Lipzen A."/>
            <person name="Lutzoni F."/>
            <person name="Magnuson J."/>
            <person name="Mondo S."/>
            <person name="Nolan M."/>
            <person name="Ohm R."/>
            <person name="Pangilinan J."/>
            <person name="Park H.-J."/>
            <person name="Ramirez L."/>
            <person name="Alfaro M."/>
            <person name="Sun H."/>
            <person name="Tritt A."/>
            <person name="Yoshinaga Y."/>
            <person name="Zwiers L.-H."/>
            <person name="Turgeon B."/>
            <person name="Goodwin S."/>
            <person name="Spatafora J."/>
            <person name="Crous P."/>
            <person name="Grigoriev I."/>
        </authorList>
    </citation>
    <scope>NUCLEOTIDE SEQUENCE</scope>
    <source>
        <strain evidence="2">ATCC 16933</strain>
    </source>
</reference>
<gene>
    <name evidence="2" type="ORF">BDY21DRAFT_278505</name>
</gene>
<accession>A0A6A6PBS7</accession>
<dbReference type="InterPro" id="IPR022742">
    <property type="entry name" value="Hydrolase_4"/>
</dbReference>
<dbReference type="InterPro" id="IPR051044">
    <property type="entry name" value="MAG_DAG_Lipase"/>
</dbReference>
<proteinExistence type="predicted"/>
<dbReference type="Pfam" id="PF12146">
    <property type="entry name" value="Hydrolase_4"/>
    <property type="match status" value="1"/>
</dbReference>
<organism evidence="2 3">
    <name type="scientific">Lineolata rhizophorae</name>
    <dbReference type="NCBI Taxonomy" id="578093"/>
    <lineage>
        <taxon>Eukaryota</taxon>
        <taxon>Fungi</taxon>
        <taxon>Dikarya</taxon>
        <taxon>Ascomycota</taxon>
        <taxon>Pezizomycotina</taxon>
        <taxon>Dothideomycetes</taxon>
        <taxon>Dothideomycetes incertae sedis</taxon>
        <taxon>Lineolatales</taxon>
        <taxon>Lineolataceae</taxon>
        <taxon>Lineolata</taxon>
    </lineage>
</organism>
<keyword evidence="2" id="KW-0378">Hydrolase</keyword>
<evidence type="ECO:0000313" key="2">
    <source>
        <dbReference type="EMBL" id="KAF2461404.1"/>
    </source>
</evidence>